<dbReference type="PROSITE" id="PS51257">
    <property type="entry name" value="PROKAR_LIPOPROTEIN"/>
    <property type="match status" value="1"/>
</dbReference>
<accession>A0ABW3NRI3</accession>
<sequence>MKRLLPIIFLILVSCSTSRLVESYRNPDIDNPKINKILVIGITPKDKTRKRFEKNLVQEFRKRDIQGVASIDFFDPYFTSSKQSEHDLAELEEKLLDLGFNTVLMSRIKSVQDKVSLGQAFKSFSGNFSRDYYQNQALYLDEPDNTKKIYITETALYRLSRNKNKEVIWRARIDLINPKIIDNSINEYIDILISALGTEDLLNK</sequence>
<dbReference type="RefSeq" id="WP_380745812.1">
    <property type="nucleotide sequence ID" value="NZ_JBHTLI010000002.1"/>
</dbReference>
<evidence type="ECO:0000313" key="1">
    <source>
        <dbReference type="EMBL" id="MFD1096298.1"/>
    </source>
</evidence>
<organism evidence="1 2">
    <name type="scientific">Salegentibacter chungangensis</name>
    <dbReference type="NCBI Taxonomy" id="1335724"/>
    <lineage>
        <taxon>Bacteria</taxon>
        <taxon>Pseudomonadati</taxon>
        <taxon>Bacteroidota</taxon>
        <taxon>Flavobacteriia</taxon>
        <taxon>Flavobacteriales</taxon>
        <taxon>Flavobacteriaceae</taxon>
        <taxon>Salegentibacter</taxon>
    </lineage>
</organism>
<dbReference type="Proteomes" id="UP001597131">
    <property type="component" value="Unassembled WGS sequence"/>
</dbReference>
<comment type="caution">
    <text evidence="1">The sequence shown here is derived from an EMBL/GenBank/DDBJ whole genome shotgun (WGS) entry which is preliminary data.</text>
</comment>
<proteinExistence type="predicted"/>
<evidence type="ECO:0008006" key="3">
    <source>
        <dbReference type="Google" id="ProtNLM"/>
    </source>
</evidence>
<dbReference type="EMBL" id="JBHTLI010000002">
    <property type="protein sequence ID" value="MFD1096298.1"/>
    <property type="molecule type" value="Genomic_DNA"/>
</dbReference>
<name>A0ABW3NRI3_9FLAO</name>
<keyword evidence="2" id="KW-1185">Reference proteome</keyword>
<reference evidence="2" key="1">
    <citation type="journal article" date="2019" name="Int. J. Syst. Evol. Microbiol.">
        <title>The Global Catalogue of Microorganisms (GCM) 10K type strain sequencing project: providing services to taxonomists for standard genome sequencing and annotation.</title>
        <authorList>
            <consortium name="The Broad Institute Genomics Platform"/>
            <consortium name="The Broad Institute Genome Sequencing Center for Infectious Disease"/>
            <person name="Wu L."/>
            <person name="Ma J."/>
        </authorList>
    </citation>
    <scope>NUCLEOTIDE SEQUENCE [LARGE SCALE GENOMIC DNA]</scope>
    <source>
        <strain evidence="2">CCUG 64793</strain>
    </source>
</reference>
<gene>
    <name evidence="1" type="ORF">ACFQ3Q_11100</name>
</gene>
<evidence type="ECO:0000313" key="2">
    <source>
        <dbReference type="Proteomes" id="UP001597131"/>
    </source>
</evidence>
<protein>
    <recommendedName>
        <fullName evidence="3">Cardiolipin synthetase</fullName>
    </recommendedName>
</protein>